<sequence length="600" mass="67014">MERGGAEALPGWDKDGIFDVAGRQFRAGKERLAALLTMAEALEAAPGGGPTLTELARVTDEARSLAWTLLTATRGALSISSSDVLASAERREVLRLSGRVERAALRLRGKLLALPPDTPELAEPALSAQMSPFALPDPFYGEKESLRERVYEPLSLLYRQLRSRMLLTLDPEAPGEAPRRFSFSQAISILKNSDDPRLRRAVFCSMNAWIAERGELFADLQNAVEGCREEAQSRARLTSFGYTFSSERIDPGTYAALFSAIRKSLPELRLAVSARAPVFGRGRLHASLLFAPPPAGYAGEDFSRGPESIMTMQGLLLTIRRALTPAIPFFDQFVADELRGHWIEARRFSNRTGGGWCDNLPSLQAVAVFADVSPGMPSAFWLSHLLGVAGLHRLLLQAPAPLRHVPLTVVETAGMLAVTALEQYFYRRFEGGASERAALWFSMMTITNELITIPFRHELAVRIQAEQSRRRLAARDFNRLTSEVWGEYFGDTTESLDEYIWAYKHHFYQMRPFYDFQYSFGFLAARQLLAHFESGRGGDHLIERFFLALSRGTWEEACAKVLGEDIRRPAFWEEAIGMAIAPLRRLEASPQLLAHFQGRL</sequence>
<dbReference type="Gene3D" id="1.10.1370.20">
    <property type="entry name" value="Oligoendopeptidase f, C-terminal domain"/>
    <property type="match status" value="1"/>
</dbReference>
<accession>A0ABS9MNE2</accession>
<gene>
    <name evidence="1" type="ORF">MAF45_01525</name>
</gene>
<comment type="caution">
    <text evidence="1">The sequence shown here is derived from an EMBL/GenBank/DDBJ whole genome shotgun (WGS) entry which is preliminary data.</text>
</comment>
<name>A0ABS9MNE2_9BURK</name>
<proteinExistence type="predicted"/>
<dbReference type="RefSeq" id="WP_237977788.1">
    <property type="nucleotide sequence ID" value="NZ_JAKNCT010000001.1"/>
</dbReference>
<protein>
    <recommendedName>
        <fullName evidence="3">Peptidase M3A/M3B catalytic domain-containing protein</fullName>
    </recommendedName>
</protein>
<evidence type="ECO:0000313" key="1">
    <source>
        <dbReference type="EMBL" id="MCG5030136.1"/>
    </source>
</evidence>
<evidence type="ECO:0000313" key="2">
    <source>
        <dbReference type="Proteomes" id="UP001297600"/>
    </source>
</evidence>
<evidence type="ECO:0008006" key="3">
    <source>
        <dbReference type="Google" id="ProtNLM"/>
    </source>
</evidence>
<dbReference type="Proteomes" id="UP001297600">
    <property type="component" value="Unassembled WGS sequence"/>
</dbReference>
<dbReference type="InterPro" id="IPR042088">
    <property type="entry name" value="OligoPept_F_C"/>
</dbReference>
<dbReference type="EMBL" id="JAKNCT010000001">
    <property type="protein sequence ID" value="MCG5030136.1"/>
    <property type="molecule type" value="Genomic_DNA"/>
</dbReference>
<keyword evidence="2" id="KW-1185">Reference proteome</keyword>
<dbReference type="SUPFAM" id="SSF55486">
    <property type="entry name" value="Metalloproteases ('zincins'), catalytic domain"/>
    <property type="match status" value="1"/>
</dbReference>
<organism evidence="1 2">
    <name type="scientific">Mesosutterella porci</name>
    <dbReference type="NCBI Taxonomy" id="2915351"/>
    <lineage>
        <taxon>Bacteria</taxon>
        <taxon>Pseudomonadati</taxon>
        <taxon>Pseudomonadota</taxon>
        <taxon>Betaproteobacteria</taxon>
        <taxon>Burkholderiales</taxon>
        <taxon>Sutterellaceae</taxon>
        <taxon>Mesosutterella</taxon>
    </lineage>
</organism>
<reference evidence="1 2" key="1">
    <citation type="submission" date="2022-02" db="EMBL/GenBank/DDBJ databases">
        <title>Mesosutterella porci, a novel member of the family Sutterellaceae from pig feces.</title>
        <authorList>
            <person name="Wylensek D."/>
            <person name="Clavel T."/>
        </authorList>
    </citation>
    <scope>NUCLEOTIDE SEQUENCE [LARGE SCALE GENOMIC DNA]</scope>
    <source>
        <strain evidence="2">oilRF-744-wt-GAM-9</strain>
    </source>
</reference>